<protein>
    <submittedName>
        <fullName evidence="2">Uncharacterized protein</fullName>
    </submittedName>
</protein>
<keyword evidence="1" id="KW-1133">Transmembrane helix</keyword>
<proteinExistence type="predicted"/>
<name>A0ABR8UYZ4_9CELL</name>
<keyword evidence="1" id="KW-0472">Membrane</keyword>
<dbReference type="RefSeq" id="WP_191789505.1">
    <property type="nucleotide sequence ID" value="NZ_JACSQE010000003.1"/>
</dbReference>
<dbReference type="EMBL" id="JACSQE010000003">
    <property type="protein sequence ID" value="MBD7997767.1"/>
    <property type="molecule type" value="Genomic_DNA"/>
</dbReference>
<accession>A0ABR8UYZ4</accession>
<feature type="transmembrane region" description="Helical" evidence="1">
    <location>
        <begin position="43"/>
        <end position="64"/>
    </location>
</feature>
<keyword evidence="3" id="KW-1185">Reference proteome</keyword>
<reference evidence="2 3" key="1">
    <citation type="submission" date="2020-08" db="EMBL/GenBank/DDBJ databases">
        <title>A Genomic Blueprint of the Chicken Gut Microbiome.</title>
        <authorList>
            <person name="Gilroy R."/>
            <person name="Ravi A."/>
            <person name="Getino M."/>
            <person name="Pursley I."/>
            <person name="Horton D.L."/>
            <person name="Alikhan N.-F."/>
            <person name="Baker D."/>
            <person name="Gharbi K."/>
            <person name="Hall N."/>
            <person name="Watson M."/>
            <person name="Adriaenssens E.M."/>
            <person name="Foster-Nyarko E."/>
            <person name="Jarju S."/>
            <person name="Secka A."/>
            <person name="Antonio M."/>
            <person name="Oren A."/>
            <person name="Chaudhuri R."/>
            <person name="La Ragione R.M."/>
            <person name="Hildebrand F."/>
            <person name="Pallen M.J."/>
        </authorList>
    </citation>
    <scope>NUCLEOTIDE SEQUENCE [LARGE SCALE GENOMIC DNA]</scope>
    <source>
        <strain evidence="2 3">Sa2CUA8</strain>
    </source>
</reference>
<dbReference type="Proteomes" id="UP000633601">
    <property type="component" value="Unassembled WGS sequence"/>
</dbReference>
<evidence type="ECO:0000313" key="3">
    <source>
        <dbReference type="Proteomes" id="UP000633601"/>
    </source>
</evidence>
<organism evidence="2 3">
    <name type="scientific">Oerskovia gallyi</name>
    <dbReference type="NCBI Taxonomy" id="2762226"/>
    <lineage>
        <taxon>Bacteria</taxon>
        <taxon>Bacillati</taxon>
        <taxon>Actinomycetota</taxon>
        <taxon>Actinomycetes</taxon>
        <taxon>Micrococcales</taxon>
        <taxon>Cellulomonadaceae</taxon>
        <taxon>Oerskovia</taxon>
    </lineage>
</organism>
<sequence>MTDDFSTRLRELVDEALPEAPIDPHLALDVARRRAGRTRSRRVAASLAVAAVVAAAAVTVPDLVAPRPRETLLMPATSIATTSPEPAESATEEPVRAIVDEDAGTITTPLDGWFVSAEERAEMDTARDVFVARCMTAAGYEDLVQLVGPVPAEKTFDGAGFGLWRHGLLATDGYTQEPVESPNRFRARVEDEAAIEQQRSCFGQVNEAGLSYDPGQFEAVAPTGVTPATSTPEGIGVVDEWKQCLAGRGVEPPGPDEGMVPPGVRDASPDEVIRIGELDLACKDELGTVQRLADIQAARESEYITRARDYLELRRPVEQAALEASRAYLQEQGLSMDPATW</sequence>
<keyword evidence="1" id="KW-0812">Transmembrane</keyword>
<evidence type="ECO:0000256" key="1">
    <source>
        <dbReference type="SAM" id="Phobius"/>
    </source>
</evidence>
<evidence type="ECO:0000313" key="2">
    <source>
        <dbReference type="EMBL" id="MBD7997767.1"/>
    </source>
</evidence>
<comment type="caution">
    <text evidence="2">The sequence shown here is derived from an EMBL/GenBank/DDBJ whole genome shotgun (WGS) entry which is preliminary data.</text>
</comment>
<gene>
    <name evidence="2" type="ORF">H9640_04275</name>
</gene>